<comment type="caution">
    <text evidence="1">The sequence shown here is derived from an EMBL/GenBank/DDBJ whole genome shotgun (WGS) entry which is preliminary data.</text>
</comment>
<dbReference type="EMBL" id="JACAZH010000036">
    <property type="protein sequence ID" value="KAF7336527.1"/>
    <property type="molecule type" value="Genomic_DNA"/>
</dbReference>
<dbReference type="OrthoDB" id="2944946at2759"/>
<dbReference type="Proteomes" id="UP000623467">
    <property type="component" value="Unassembled WGS sequence"/>
</dbReference>
<proteinExistence type="predicted"/>
<accession>A0A8H6X8R0</accession>
<reference evidence="1" key="1">
    <citation type="submission" date="2020-05" db="EMBL/GenBank/DDBJ databases">
        <title>Mycena genomes resolve the evolution of fungal bioluminescence.</title>
        <authorList>
            <person name="Tsai I.J."/>
        </authorList>
    </citation>
    <scope>NUCLEOTIDE SEQUENCE</scope>
    <source>
        <strain evidence="1">160909Yilan</strain>
    </source>
</reference>
<organism evidence="1 2">
    <name type="scientific">Mycena sanguinolenta</name>
    <dbReference type="NCBI Taxonomy" id="230812"/>
    <lineage>
        <taxon>Eukaryota</taxon>
        <taxon>Fungi</taxon>
        <taxon>Dikarya</taxon>
        <taxon>Basidiomycota</taxon>
        <taxon>Agaricomycotina</taxon>
        <taxon>Agaricomycetes</taxon>
        <taxon>Agaricomycetidae</taxon>
        <taxon>Agaricales</taxon>
        <taxon>Marasmiineae</taxon>
        <taxon>Mycenaceae</taxon>
        <taxon>Mycena</taxon>
    </lineage>
</organism>
<gene>
    <name evidence="1" type="ORF">MSAN_02284800</name>
</gene>
<protein>
    <submittedName>
        <fullName evidence="1">Uncharacterized protein</fullName>
    </submittedName>
</protein>
<evidence type="ECO:0000313" key="2">
    <source>
        <dbReference type="Proteomes" id="UP000623467"/>
    </source>
</evidence>
<sequence length="310" mass="34759">MARHPNLYFPDGSLTLKAGDGSETIYNVYRGQLQLGSEFFGAMLTLPHPNIPPMGSNDNAREWFQKARQLGLDGTSDELAITFPPQLAATEIETFLKFVFLQTWSDNSPSVETARALLKVSHFLAVDTGIAYAKHHLDERHRLPDIQRLNLGFNYGFADWIKMGFDGLMSVPVNDISEEDEAIMGWHAFRALAKTQLQVTDTRLNLAVRVPVVNHCNECFVHSYCQAEWARMWTSMDGVLGALIKEELLGSLILEKLPTFDCGIMNTECHRRTCDGLKDTLDKVSILKEEEALVDEAIDELLRCAGIPSK</sequence>
<name>A0A8H6X8R0_9AGAR</name>
<evidence type="ECO:0000313" key="1">
    <source>
        <dbReference type="EMBL" id="KAF7336527.1"/>
    </source>
</evidence>
<keyword evidence="2" id="KW-1185">Reference proteome</keyword>
<dbReference type="AlphaFoldDB" id="A0A8H6X8R0"/>